<protein>
    <submittedName>
        <fullName evidence="1">Uncharacterized protein</fullName>
    </submittedName>
</protein>
<dbReference type="EMBL" id="ML179241">
    <property type="protein sequence ID" value="THU93716.1"/>
    <property type="molecule type" value="Genomic_DNA"/>
</dbReference>
<proteinExistence type="predicted"/>
<evidence type="ECO:0000313" key="2">
    <source>
        <dbReference type="Proteomes" id="UP000297245"/>
    </source>
</evidence>
<dbReference type="Proteomes" id="UP000297245">
    <property type="component" value="Unassembled WGS sequence"/>
</dbReference>
<sequence length="151" mass="17142">MRDAFKATQMIFSHIGTSKSHPARRNINLFFELEAPVACEGTTRSTRIKTSRRSKSGLILRVRMPKDNEERKLTQGPNLCEARLRHSEADHEKIRLALARHHCVIPSSDFAPKQDYKAGGRVLARLELRVSANIAYKMNYIIETSPTVAQI</sequence>
<gene>
    <name evidence="1" type="ORF">K435DRAFT_799459</name>
</gene>
<evidence type="ECO:0000313" key="1">
    <source>
        <dbReference type="EMBL" id="THU93716.1"/>
    </source>
</evidence>
<organism evidence="1 2">
    <name type="scientific">Dendrothele bispora (strain CBS 962.96)</name>
    <dbReference type="NCBI Taxonomy" id="1314807"/>
    <lineage>
        <taxon>Eukaryota</taxon>
        <taxon>Fungi</taxon>
        <taxon>Dikarya</taxon>
        <taxon>Basidiomycota</taxon>
        <taxon>Agaricomycotina</taxon>
        <taxon>Agaricomycetes</taxon>
        <taxon>Agaricomycetidae</taxon>
        <taxon>Agaricales</taxon>
        <taxon>Agaricales incertae sedis</taxon>
        <taxon>Dendrothele</taxon>
    </lineage>
</organism>
<name>A0A4S8LVN3_DENBC</name>
<dbReference type="AlphaFoldDB" id="A0A4S8LVN3"/>
<reference evidence="1 2" key="1">
    <citation type="journal article" date="2019" name="Nat. Ecol. Evol.">
        <title>Megaphylogeny resolves global patterns of mushroom evolution.</title>
        <authorList>
            <person name="Varga T."/>
            <person name="Krizsan K."/>
            <person name="Foldi C."/>
            <person name="Dima B."/>
            <person name="Sanchez-Garcia M."/>
            <person name="Sanchez-Ramirez S."/>
            <person name="Szollosi G.J."/>
            <person name="Szarkandi J.G."/>
            <person name="Papp V."/>
            <person name="Albert L."/>
            <person name="Andreopoulos W."/>
            <person name="Angelini C."/>
            <person name="Antonin V."/>
            <person name="Barry K.W."/>
            <person name="Bougher N.L."/>
            <person name="Buchanan P."/>
            <person name="Buyck B."/>
            <person name="Bense V."/>
            <person name="Catcheside P."/>
            <person name="Chovatia M."/>
            <person name="Cooper J."/>
            <person name="Damon W."/>
            <person name="Desjardin D."/>
            <person name="Finy P."/>
            <person name="Geml J."/>
            <person name="Haridas S."/>
            <person name="Hughes K."/>
            <person name="Justo A."/>
            <person name="Karasinski D."/>
            <person name="Kautmanova I."/>
            <person name="Kiss B."/>
            <person name="Kocsube S."/>
            <person name="Kotiranta H."/>
            <person name="LaButti K.M."/>
            <person name="Lechner B.E."/>
            <person name="Liimatainen K."/>
            <person name="Lipzen A."/>
            <person name="Lukacs Z."/>
            <person name="Mihaltcheva S."/>
            <person name="Morgado L.N."/>
            <person name="Niskanen T."/>
            <person name="Noordeloos M.E."/>
            <person name="Ohm R.A."/>
            <person name="Ortiz-Santana B."/>
            <person name="Ovrebo C."/>
            <person name="Racz N."/>
            <person name="Riley R."/>
            <person name="Savchenko A."/>
            <person name="Shiryaev A."/>
            <person name="Soop K."/>
            <person name="Spirin V."/>
            <person name="Szebenyi C."/>
            <person name="Tomsovsky M."/>
            <person name="Tulloss R.E."/>
            <person name="Uehling J."/>
            <person name="Grigoriev I.V."/>
            <person name="Vagvolgyi C."/>
            <person name="Papp T."/>
            <person name="Martin F.M."/>
            <person name="Miettinen O."/>
            <person name="Hibbett D.S."/>
            <person name="Nagy L.G."/>
        </authorList>
    </citation>
    <scope>NUCLEOTIDE SEQUENCE [LARGE SCALE GENOMIC DNA]</scope>
    <source>
        <strain evidence="1 2">CBS 962.96</strain>
    </source>
</reference>
<accession>A0A4S8LVN3</accession>
<keyword evidence="2" id="KW-1185">Reference proteome</keyword>